<dbReference type="PROSITE" id="PS00108">
    <property type="entry name" value="PROTEIN_KINASE_ST"/>
    <property type="match status" value="1"/>
</dbReference>
<dbReference type="PROSITE" id="PS50011">
    <property type="entry name" value="PROTEIN_KINASE_DOM"/>
    <property type="match status" value="1"/>
</dbReference>
<accession>A0A917JMC2</accession>
<dbReference type="RefSeq" id="WP_131775493.1">
    <property type="nucleotide sequence ID" value="NZ_BMOB01000001.1"/>
</dbReference>
<feature type="domain" description="Protein kinase" evidence="4">
    <location>
        <begin position="754"/>
        <end position="1058"/>
    </location>
</feature>
<dbReference type="InterPro" id="IPR000719">
    <property type="entry name" value="Prot_kinase_dom"/>
</dbReference>
<name>A0A917JMC2_9GAMM</name>
<dbReference type="InterPro" id="IPR008271">
    <property type="entry name" value="Ser/Thr_kinase_AS"/>
</dbReference>
<keyword evidence="2 3" id="KW-0067">ATP-binding</keyword>
<dbReference type="EMBL" id="BMOB01000001">
    <property type="protein sequence ID" value="GGI77321.1"/>
    <property type="molecule type" value="Genomic_DNA"/>
</dbReference>
<dbReference type="InterPro" id="IPR011009">
    <property type="entry name" value="Kinase-like_dom_sf"/>
</dbReference>
<reference evidence="5" key="1">
    <citation type="journal article" date="2014" name="Int. J. Syst. Evol. Microbiol.">
        <title>Complete genome sequence of Corynebacterium casei LMG S-19264T (=DSM 44701T), isolated from a smear-ripened cheese.</title>
        <authorList>
            <consortium name="US DOE Joint Genome Institute (JGI-PGF)"/>
            <person name="Walter F."/>
            <person name="Albersmeier A."/>
            <person name="Kalinowski J."/>
            <person name="Ruckert C."/>
        </authorList>
    </citation>
    <scope>NUCLEOTIDE SEQUENCE</scope>
    <source>
        <strain evidence="5">JCM 13919</strain>
    </source>
</reference>
<feature type="binding site" evidence="3">
    <location>
        <position position="790"/>
    </location>
    <ligand>
        <name>ATP</name>
        <dbReference type="ChEBI" id="CHEBI:30616"/>
    </ligand>
</feature>
<dbReference type="OrthoDB" id="5631262at2"/>
<dbReference type="PANTHER" id="PTHR44167">
    <property type="entry name" value="OVARIAN-SPECIFIC SERINE/THREONINE-PROTEIN KINASE LOK-RELATED"/>
    <property type="match status" value="1"/>
</dbReference>
<organism evidence="5 6">
    <name type="scientific">Legionella impletisoli</name>
    <dbReference type="NCBI Taxonomy" id="343510"/>
    <lineage>
        <taxon>Bacteria</taxon>
        <taxon>Pseudomonadati</taxon>
        <taxon>Pseudomonadota</taxon>
        <taxon>Gammaproteobacteria</taxon>
        <taxon>Legionellales</taxon>
        <taxon>Legionellaceae</taxon>
        <taxon>Legionella</taxon>
    </lineage>
</organism>
<dbReference type="SUPFAM" id="SSF56112">
    <property type="entry name" value="Protein kinase-like (PK-like)"/>
    <property type="match status" value="1"/>
</dbReference>
<sequence length="1070" mass="122558">MTEAILIAVSDGFGGYGDFLFALKLSEQLREYYELAGIEVPPVYIVTQQSGKEKIQRLKGDVEFDVPVLTPEELEEQVEKKEIQVGHVFEGPVFQTDLIDRIDRALAKVEQPVSLTMLPEYSFNDPRQRSTIAWQKSYRERNLEQIRYSNTVFSGFLADREERGILLSKDLTQPCAPEIMVAKLDDRIRVPLLCHQDIQTYQENHDLAFQYSHDEYHTDRADTAASHFLNVYCEFVGISDKNQDVVMVGKSIQSKRKALNDIQERLLAGGFTRIIFYNSDTGAEEIVHELVGHEDEKTFRVIYASGIPHESMIALSALSGPLSGATGDQSLSECLSANKLMVYECLPHKQSLIANYDAAIIKESSHDPKVIELLQLLRKARSHSDYQRLGELLRNQGLQDKFIRLNQAVMKKYDFISKVIQGGLGWEPLLKTQIANLLIANKHQEALDLMMQHPRVTSIFNDSDGKSLYDYAKESDPDSLFIQFFEKNPTAMLMQYLIARKSEESLRYMLEHQISPFSEIHGKSIFQHALDLKTYGFVEQVINSTKKYEDKVKLRILQTKNTRGETYLAQLRKRKPIDQNAATARARYLSTLAQLDKYKPKPGSKRETMFNSFKELIKTFNDLSTYNEEAFIGLLLLNKKNIAAEYRIFSPNNWLFGSKFYDILENALKGLDLDLASLTPVEERKYYQALANVINTKPDFLANEYILQSLSKQAEVQLPKIASLVPKVEAKRLLTEKRFPHDPTIIPVSNGFYKINPEPIGQGYFGQVYVGQFYSLSEGNLTISRPLALKEMMPSQRDILDKEYAIIKKVYSLEQVERFEKNGKSYLTMPLFPGVQLDKYLDSHRELSLEERRLMAMDLLRDLNQLHQKEIVHNDLKPNNMLYDPIKKKMHIIDFGLAKNYEAREFMQFHSIDTALFGFEMPPEYLTGSQASTSMDIYSLTVTLAEILGINKRDLVNARLDKALVSLPHNLAYDIRAAYAKSNTLGDSLFDPIICRYHRTQAFEQFVTSYVHTPYDFSPYQDLLGAETIELLNQMQSVNPAERPSAETCLSVLNEQILQETSLPADKRLR</sequence>
<dbReference type="PANTHER" id="PTHR44167:SF24">
    <property type="entry name" value="SERINE_THREONINE-PROTEIN KINASE CHK2"/>
    <property type="match status" value="1"/>
</dbReference>
<evidence type="ECO:0000256" key="3">
    <source>
        <dbReference type="PROSITE-ProRule" id="PRU10141"/>
    </source>
</evidence>
<dbReference type="AlphaFoldDB" id="A0A917JMC2"/>
<keyword evidence="6" id="KW-1185">Reference proteome</keyword>
<dbReference type="PROSITE" id="PS00107">
    <property type="entry name" value="PROTEIN_KINASE_ATP"/>
    <property type="match status" value="1"/>
</dbReference>
<dbReference type="SMART" id="SM00220">
    <property type="entry name" value="S_TKc"/>
    <property type="match status" value="1"/>
</dbReference>
<evidence type="ECO:0000313" key="5">
    <source>
        <dbReference type="EMBL" id="GGI77321.1"/>
    </source>
</evidence>
<dbReference type="Proteomes" id="UP000630149">
    <property type="component" value="Unassembled WGS sequence"/>
</dbReference>
<evidence type="ECO:0000256" key="2">
    <source>
        <dbReference type="ARBA" id="ARBA00022840"/>
    </source>
</evidence>
<gene>
    <name evidence="5" type="ORF">GCM10007966_02530</name>
</gene>
<keyword evidence="1 3" id="KW-0547">Nucleotide-binding</keyword>
<dbReference type="InterPro" id="IPR017441">
    <property type="entry name" value="Protein_kinase_ATP_BS"/>
</dbReference>
<dbReference type="GO" id="GO:0005524">
    <property type="term" value="F:ATP binding"/>
    <property type="evidence" value="ECO:0007669"/>
    <property type="project" value="UniProtKB-UniRule"/>
</dbReference>
<proteinExistence type="predicted"/>
<dbReference type="Gene3D" id="1.10.510.10">
    <property type="entry name" value="Transferase(Phosphotransferase) domain 1"/>
    <property type="match status" value="1"/>
</dbReference>
<reference evidence="5" key="2">
    <citation type="submission" date="2020-09" db="EMBL/GenBank/DDBJ databases">
        <authorList>
            <person name="Sun Q."/>
            <person name="Ohkuma M."/>
        </authorList>
    </citation>
    <scope>NUCLEOTIDE SEQUENCE</scope>
    <source>
        <strain evidence="5">JCM 13919</strain>
    </source>
</reference>
<evidence type="ECO:0000259" key="4">
    <source>
        <dbReference type="PROSITE" id="PS50011"/>
    </source>
</evidence>
<evidence type="ECO:0000256" key="1">
    <source>
        <dbReference type="ARBA" id="ARBA00022741"/>
    </source>
</evidence>
<dbReference type="GO" id="GO:0005737">
    <property type="term" value="C:cytoplasm"/>
    <property type="evidence" value="ECO:0007669"/>
    <property type="project" value="TreeGrafter"/>
</dbReference>
<protein>
    <recommendedName>
        <fullName evidence="4">Protein kinase domain-containing protein</fullName>
    </recommendedName>
</protein>
<dbReference type="Pfam" id="PF00069">
    <property type="entry name" value="Pkinase"/>
    <property type="match status" value="1"/>
</dbReference>
<comment type="caution">
    <text evidence="5">The sequence shown here is derived from an EMBL/GenBank/DDBJ whole genome shotgun (WGS) entry which is preliminary data.</text>
</comment>
<dbReference type="GO" id="GO:0004674">
    <property type="term" value="F:protein serine/threonine kinase activity"/>
    <property type="evidence" value="ECO:0007669"/>
    <property type="project" value="TreeGrafter"/>
</dbReference>
<evidence type="ECO:0000313" key="6">
    <source>
        <dbReference type="Proteomes" id="UP000630149"/>
    </source>
</evidence>